<evidence type="ECO:0000313" key="3">
    <source>
        <dbReference type="Proteomes" id="UP000777438"/>
    </source>
</evidence>
<keyword evidence="3" id="KW-1185">Reference proteome</keyword>
<feature type="transmembrane region" description="Helical" evidence="1">
    <location>
        <begin position="120"/>
        <end position="146"/>
    </location>
</feature>
<gene>
    <name evidence="2" type="ORF">B0T10DRAFT_457041</name>
</gene>
<reference evidence="2 3" key="1">
    <citation type="journal article" date="2021" name="Nat. Commun.">
        <title>Genetic determinants of endophytism in the Arabidopsis root mycobiome.</title>
        <authorList>
            <person name="Mesny F."/>
            <person name="Miyauchi S."/>
            <person name="Thiergart T."/>
            <person name="Pickel B."/>
            <person name="Atanasova L."/>
            <person name="Karlsson M."/>
            <person name="Huettel B."/>
            <person name="Barry K.W."/>
            <person name="Haridas S."/>
            <person name="Chen C."/>
            <person name="Bauer D."/>
            <person name="Andreopoulos W."/>
            <person name="Pangilinan J."/>
            <person name="LaButti K."/>
            <person name="Riley R."/>
            <person name="Lipzen A."/>
            <person name="Clum A."/>
            <person name="Drula E."/>
            <person name="Henrissat B."/>
            <person name="Kohler A."/>
            <person name="Grigoriev I.V."/>
            <person name="Martin F.M."/>
            <person name="Hacquard S."/>
        </authorList>
    </citation>
    <scope>NUCLEOTIDE SEQUENCE [LARGE SCALE GENOMIC DNA]</scope>
    <source>
        <strain evidence="2 3">MPI-CAGE-CH-0241</strain>
    </source>
</reference>
<dbReference type="Proteomes" id="UP000777438">
    <property type="component" value="Unassembled WGS sequence"/>
</dbReference>
<keyword evidence="1" id="KW-0472">Membrane</keyword>
<feature type="transmembrane region" description="Helical" evidence="1">
    <location>
        <begin position="85"/>
        <end position="108"/>
    </location>
</feature>
<keyword evidence="1" id="KW-0812">Transmembrane</keyword>
<feature type="transmembrane region" description="Helical" evidence="1">
    <location>
        <begin position="56"/>
        <end position="73"/>
    </location>
</feature>
<accession>A0A9P9AS02</accession>
<dbReference type="OrthoDB" id="3436860at2759"/>
<evidence type="ECO:0000256" key="1">
    <source>
        <dbReference type="SAM" id="Phobius"/>
    </source>
</evidence>
<comment type="caution">
    <text evidence="2">The sequence shown here is derived from an EMBL/GenBank/DDBJ whole genome shotgun (WGS) entry which is preliminary data.</text>
</comment>
<name>A0A9P9AS02_9HYPO</name>
<organism evidence="2 3">
    <name type="scientific">Thelonectria olida</name>
    <dbReference type="NCBI Taxonomy" id="1576542"/>
    <lineage>
        <taxon>Eukaryota</taxon>
        <taxon>Fungi</taxon>
        <taxon>Dikarya</taxon>
        <taxon>Ascomycota</taxon>
        <taxon>Pezizomycotina</taxon>
        <taxon>Sordariomycetes</taxon>
        <taxon>Hypocreomycetidae</taxon>
        <taxon>Hypocreales</taxon>
        <taxon>Nectriaceae</taxon>
        <taxon>Thelonectria</taxon>
    </lineage>
</organism>
<dbReference type="EMBL" id="JAGPYM010000006">
    <property type="protein sequence ID" value="KAH6892922.1"/>
    <property type="molecule type" value="Genomic_DNA"/>
</dbReference>
<protein>
    <submittedName>
        <fullName evidence="2">Uncharacterized protein</fullName>
    </submittedName>
</protein>
<feature type="transmembrane region" description="Helical" evidence="1">
    <location>
        <begin position="24"/>
        <end position="44"/>
    </location>
</feature>
<evidence type="ECO:0000313" key="2">
    <source>
        <dbReference type="EMBL" id="KAH6892922.1"/>
    </source>
</evidence>
<proteinExistence type="predicted"/>
<keyword evidence="1" id="KW-1133">Transmembrane helix</keyword>
<sequence>MGFIASSAFKKFEPYFAPRFKTPLHLVQLVLVGAVVGLAAARLLMKGAPRGRSNTIGLGMGAKSLAIILYQLLTEHVGWFKRWASLKAFAILNVLEVVFWGAVAFLTLRANINTCVGTSCTLGWVIVGLAVVLSLLAKYVAVISVLDWYHFRNTRKSSPEGLSVKTVRQRSEEESLSTLQGSNRV</sequence>
<dbReference type="AlphaFoldDB" id="A0A9P9AS02"/>